<dbReference type="RefSeq" id="WP_012163409.1">
    <property type="nucleotide sequence ID" value="NC_009925.1"/>
</dbReference>
<feature type="transmembrane region" description="Helical" evidence="1">
    <location>
        <begin position="6"/>
        <end position="28"/>
    </location>
</feature>
<dbReference type="HOGENOM" id="CLU_207133_0_0_3"/>
<dbReference type="KEGG" id="amr:AM1_2980"/>
<accession>B0CCE7</accession>
<gene>
    <name evidence="2" type="ordered locus">AM1_2980</name>
</gene>
<dbReference type="Proteomes" id="UP000000268">
    <property type="component" value="Chromosome"/>
</dbReference>
<keyword evidence="3" id="KW-1185">Reference proteome</keyword>
<evidence type="ECO:0000256" key="1">
    <source>
        <dbReference type="SAM" id="Phobius"/>
    </source>
</evidence>
<name>B0CCE7_ACAM1</name>
<organism evidence="2 3">
    <name type="scientific">Acaryochloris marina (strain MBIC 11017)</name>
    <dbReference type="NCBI Taxonomy" id="329726"/>
    <lineage>
        <taxon>Bacteria</taxon>
        <taxon>Bacillati</taxon>
        <taxon>Cyanobacteriota</taxon>
        <taxon>Cyanophyceae</taxon>
        <taxon>Acaryochloridales</taxon>
        <taxon>Acaryochloridaceae</taxon>
        <taxon>Acaryochloris</taxon>
    </lineage>
</organism>
<evidence type="ECO:0000313" key="3">
    <source>
        <dbReference type="Proteomes" id="UP000000268"/>
    </source>
</evidence>
<keyword evidence="1" id="KW-1133">Transmembrane helix</keyword>
<dbReference type="STRING" id="329726.AM1_2980"/>
<keyword evidence="1" id="KW-0472">Membrane</keyword>
<keyword evidence="1" id="KW-0812">Transmembrane</keyword>
<dbReference type="OrthoDB" id="490862at2"/>
<dbReference type="AlphaFoldDB" id="B0CCE7"/>
<proteinExistence type="predicted"/>
<reference evidence="2 3" key="1">
    <citation type="journal article" date="2008" name="Proc. Natl. Acad. Sci. U.S.A.">
        <title>Niche adaptation and genome expansion in the chlorophyll d-producing cyanobacterium Acaryochloris marina.</title>
        <authorList>
            <person name="Swingley W.D."/>
            <person name="Chen M."/>
            <person name="Cheung P.C."/>
            <person name="Conrad A.L."/>
            <person name="Dejesa L.C."/>
            <person name="Hao J."/>
            <person name="Honchak B.M."/>
            <person name="Karbach L.E."/>
            <person name="Kurdoglu A."/>
            <person name="Lahiri S."/>
            <person name="Mastrian S.D."/>
            <person name="Miyashita H."/>
            <person name="Page L."/>
            <person name="Ramakrishna P."/>
            <person name="Satoh S."/>
            <person name="Sattley W.M."/>
            <person name="Shimada Y."/>
            <person name="Taylor H.L."/>
            <person name="Tomo T."/>
            <person name="Tsuchiya T."/>
            <person name="Wang Z.T."/>
            <person name="Raymond J."/>
            <person name="Mimuro M."/>
            <person name="Blankenship R.E."/>
            <person name="Touchman J.W."/>
        </authorList>
    </citation>
    <scope>NUCLEOTIDE SEQUENCE [LARGE SCALE GENOMIC DNA]</scope>
    <source>
        <strain evidence="3">MBIC 11017</strain>
    </source>
</reference>
<feature type="transmembrane region" description="Helical" evidence="1">
    <location>
        <begin position="40"/>
        <end position="64"/>
    </location>
</feature>
<protein>
    <submittedName>
        <fullName evidence="2">Uncharacterized protein</fullName>
    </submittedName>
</protein>
<dbReference type="EMBL" id="CP000828">
    <property type="protein sequence ID" value="ABW27976.1"/>
    <property type="molecule type" value="Genomic_DNA"/>
</dbReference>
<evidence type="ECO:0000313" key="2">
    <source>
        <dbReference type="EMBL" id="ABW27976.1"/>
    </source>
</evidence>
<sequence>MSDSIFALFLGFGFIWILMGVGGMFLLMKSQNQPLRFNRDGILVFLPIVLVFLIALSFGAVVLAKSG</sequence>